<evidence type="ECO:0000313" key="1">
    <source>
        <dbReference type="EMBL" id="KAF4139621.1"/>
    </source>
</evidence>
<evidence type="ECO:0008006" key="3">
    <source>
        <dbReference type="Google" id="ProtNLM"/>
    </source>
</evidence>
<accession>A0A8S9UFP8</accession>
<evidence type="ECO:0000313" key="2">
    <source>
        <dbReference type="Proteomes" id="UP000704712"/>
    </source>
</evidence>
<gene>
    <name evidence="1" type="ORF">GN958_ATG11106</name>
</gene>
<name>A0A8S9UFP8_PHYIN</name>
<sequence length="215" mass="24080">HLLHEEAFKRVCRLPLASFDRVCSLLVRLDGEGHARIKWSRVSVVNNLQMTKRFLSGGMIDNIRSFGGVDRSHRYKIVKGVMRAIAASAFRLQGIQGFMIGCVAASSDNDAGTVAEVRCYFSGHYMHPDIIVRTCCDALSCFVFVEIAHLGGRLPGLIETLKRGIYVAVDAAYTAMKRLLTSFTSLCPDGIYKDAFNYHLSKIRIRIEMTFQLLK</sequence>
<comment type="caution">
    <text evidence="1">The sequence shown here is derived from an EMBL/GenBank/DDBJ whole genome shotgun (WGS) entry which is preliminary data.</text>
</comment>
<dbReference type="AlphaFoldDB" id="A0A8S9UFP8"/>
<feature type="non-terminal residue" evidence="1">
    <location>
        <position position="215"/>
    </location>
</feature>
<reference evidence="1" key="1">
    <citation type="submission" date="2020-03" db="EMBL/GenBank/DDBJ databases">
        <title>Hybrid Assembly of Korean Phytophthora infestans isolates.</title>
        <authorList>
            <person name="Prokchorchik M."/>
            <person name="Lee Y."/>
            <person name="Seo J."/>
            <person name="Cho J.-H."/>
            <person name="Park Y.-E."/>
            <person name="Jang D.-C."/>
            <person name="Im J.-S."/>
            <person name="Choi J.-G."/>
            <person name="Park H.-J."/>
            <person name="Lee G.-B."/>
            <person name="Lee Y.-G."/>
            <person name="Hong S.-Y."/>
            <person name="Cho K."/>
            <person name="Sohn K.H."/>
        </authorList>
    </citation>
    <scope>NUCLEOTIDE SEQUENCE</scope>
    <source>
        <strain evidence="1">KR_2_A2</strain>
    </source>
</reference>
<organism evidence="1 2">
    <name type="scientific">Phytophthora infestans</name>
    <name type="common">Potato late blight agent</name>
    <name type="synonym">Botrytis infestans</name>
    <dbReference type="NCBI Taxonomy" id="4787"/>
    <lineage>
        <taxon>Eukaryota</taxon>
        <taxon>Sar</taxon>
        <taxon>Stramenopiles</taxon>
        <taxon>Oomycota</taxon>
        <taxon>Peronosporomycetes</taxon>
        <taxon>Peronosporales</taxon>
        <taxon>Peronosporaceae</taxon>
        <taxon>Phytophthora</taxon>
    </lineage>
</organism>
<protein>
    <recommendedName>
        <fullName evidence="3">DDE Tnp4 domain-containing protein</fullName>
    </recommendedName>
</protein>
<proteinExistence type="predicted"/>
<dbReference type="EMBL" id="JAACNO010001551">
    <property type="protein sequence ID" value="KAF4139621.1"/>
    <property type="molecule type" value="Genomic_DNA"/>
</dbReference>
<dbReference type="Proteomes" id="UP000704712">
    <property type="component" value="Unassembled WGS sequence"/>
</dbReference>